<feature type="coiled-coil region" evidence="1">
    <location>
        <begin position="62"/>
        <end position="222"/>
    </location>
</feature>
<dbReference type="AlphaFoldDB" id="A0A8H3EFZ1"/>
<feature type="region of interest" description="Disordered" evidence="2">
    <location>
        <begin position="348"/>
        <end position="373"/>
    </location>
</feature>
<accession>A0A8H3EFZ1</accession>
<feature type="compositionally biased region" description="Polar residues" evidence="2">
    <location>
        <begin position="388"/>
        <end position="406"/>
    </location>
</feature>
<evidence type="ECO:0000256" key="2">
    <source>
        <dbReference type="SAM" id="MobiDB-lite"/>
    </source>
</evidence>
<dbReference type="Proteomes" id="UP000664169">
    <property type="component" value="Unassembled WGS sequence"/>
</dbReference>
<gene>
    <name evidence="3" type="ORF">GOMPHAMPRED_000622</name>
</gene>
<protein>
    <submittedName>
        <fullName evidence="3">Uncharacterized protein</fullName>
    </submittedName>
</protein>
<feature type="region of interest" description="Disordered" evidence="2">
    <location>
        <begin position="388"/>
        <end position="455"/>
    </location>
</feature>
<proteinExistence type="predicted"/>
<dbReference type="EMBL" id="CAJPDQ010000001">
    <property type="protein sequence ID" value="CAF9903913.1"/>
    <property type="molecule type" value="Genomic_DNA"/>
</dbReference>
<evidence type="ECO:0000313" key="3">
    <source>
        <dbReference type="EMBL" id="CAF9903913.1"/>
    </source>
</evidence>
<evidence type="ECO:0000256" key="1">
    <source>
        <dbReference type="SAM" id="Coils"/>
    </source>
</evidence>
<keyword evidence="1" id="KW-0175">Coiled coil</keyword>
<name>A0A8H3EFZ1_9LECA</name>
<sequence length="699" mass="77630">MGDSIALPTECLSQNAAGVRESAVIECCCGQQQCPILERNTELLDGVEKDLLSAAHIGQALLARHESHMIEAEEERQRMSSTIDGLEDERKELELSNARVIAENRDLLNQLEQLNSQIIDSDIEIQSLNSTLAATRLELQRLSGLTNRAEQLEKQLYEIEIDHADLLAKHATIEDENKTAIQRWKKAEGTIIYLQDQIDRIEREAQEERQRHVEVMGRLERRRAVERELEQAAGRLKGAAITKSLNPQPGTNVVSHFVRDILQDNANLQNGIVELREMLMGSNLEVENLREQLLLHQPVESRTSTLKAELGTAEIPTNESTETGFDSVPELHVHHHYHAPDLTVKRPRKKRPTFTSGHFTPGGTLSPRHRRSKDWRISTSSANTILSQTSVTVPTNRWSTQTTQTGYSYAPSSMPSSPRRNSSVFDPIDTLFDSRPSTPESSVTCCTSPTQPIPEKQLSTLSRGLANHRSISTPTPLLLLQTPQEPRSVGPNETEETSQALLRSPQPTILEEPDFVSDSISPDSFALSFSRPLHRRAASHESLFSLSESQRPLKSHASQVFDMTSKGFSPVAHSPITTHLSAKPTVVYAIANAARDIPSQKQSQDSMLAKSLLSQVMGPQDHPTTKKSSGNWVWGKWGRAPVPTPNSPQTPQNPLEAMLRSPGVNQSGWIRGLKPPKPTPSNIQPNQIDREALMDALGE</sequence>
<feature type="compositionally biased region" description="Low complexity" evidence="2">
    <location>
        <begin position="407"/>
        <end position="423"/>
    </location>
</feature>
<feature type="region of interest" description="Disordered" evidence="2">
    <location>
        <begin position="640"/>
        <end position="699"/>
    </location>
</feature>
<comment type="caution">
    <text evidence="3">The sequence shown here is derived from an EMBL/GenBank/DDBJ whole genome shotgun (WGS) entry which is preliminary data.</text>
</comment>
<keyword evidence="4" id="KW-1185">Reference proteome</keyword>
<reference evidence="3" key="1">
    <citation type="submission" date="2021-03" db="EMBL/GenBank/DDBJ databases">
        <authorList>
            <person name="Tagirdzhanova G."/>
        </authorList>
    </citation>
    <scope>NUCLEOTIDE SEQUENCE</scope>
</reference>
<feature type="compositionally biased region" description="Polar residues" evidence="2">
    <location>
        <begin position="435"/>
        <end position="450"/>
    </location>
</feature>
<organism evidence="3 4">
    <name type="scientific">Gomphillus americanus</name>
    <dbReference type="NCBI Taxonomy" id="1940652"/>
    <lineage>
        <taxon>Eukaryota</taxon>
        <taxon>Fungi</taxon>
        <taxon>Dikarya</taxon>
        <taxon>Ascomycota</taxon>
        <taxon>Pezizomycotina</taxon>
        <taxon>Lecanoromycetes</taxon>
        <taxon>OSLEUM clade</taxon>
        <taxon>Ostropomycetidae</taxon>
        <taxon>Ostropales</taxon>
        <taxon>Graphidaceae</taxon>
        <taxon>Gomphilloideae</taxon>
        <taxon>Gomphillus</taxon>
    </lineage>
</organism>
<evidence type="ECO:0000313" key="4">
    <source>
        <dbReference type="Proteomes" id="UP000664169"/>
    </source>
</evidence>
<dbReference type="OrthoDB" id="4088568at2759"/>